<organism evidence="2 3">
    <name type="scientific">Hohenbuehelia grisea</name>
    <dbReference type="NCBI Taxonomy" id="104357"/>
    <lineage>
        <taxon>Eukaryota</taxon>
        <taxon>Fungi</taxon>
        <taxon>Dikarya</taxon>
        <taxon>Basidiomycota</taxon>
        <taxon>Agaricomycotina</taxon>
        <taxon>Agaricomycetes</taxon>
        <taxon>Agaricomycetidae</taxon>
        <taxon>Agaricales</taxon>
        <taxon>Pleurotineae</taxon>
        <taxon>Pleurotaceae</taxon>
        <taxon>Hohenbuehelia</taxon>
    </lineage>
</organism>
<feature type="region of interest" description="Disordered" evidence="1">
    <location>
        <begin position="319"/>
        <end position="379"/>
    </location>
</feature>
<keyword evidence="3" id="KW-1185">Reference proteome</keyword>
<evidence type="ECO:0000313" key="2">
    <source>
        <dbReference type="EMBL" id="KAL0957769.1"/>
    </source>
</evidence>
<dbReference type="Proteomes" id="UP001556367">
    <property type="component" value="Unassembled WGS sequence"/>
</dbReference>
<gene>
    <name evidence="2" type="ORF">HGRIS_001546</name>
</gene>
<reference evidence="3" key="1">
    <citation type="submission" date="2024-06" db="EMBL/GenBank/DDBJ databases">
        <title>Multi-omics analyses provide insights into the biosynthesis of the anticancer antibiotic pleurotin in Hohenbuehelia grisea.</title>
        <authorList>
            <person name="Weaver J.A."/>
            <person name="Alberti F."/>
        </authorList>
    </citation>
    <scope>NUCLEOTIDE SEQUENCE [LARGE SCALE GENOMIC DNA]</scope>
    <source>
        <strain evidence="3">T-177</strain>
    </source>
</reference>
<sequence>MDAEEVVSASSMVDGLSMMDIQVENSFLQRARTAAPSSRADTRTGYGIGRMIYGFIRDTEATNRSVKDIYPRRREPYILDSLSVAAARDLRQAVLAPAAAIQPRFTRPASRYQGISDLTGIDTDGQSEAPQTHSGGHHGKAHWTASSTACYGQCCSLKTKFQDSESFKQRRNPTLWRFYSRAISHRMSGLSASYQERLRWICQSGKAWLGTWTAEGALAEAALHPVRVSCRLRFKAALSGADAIIEETPIALRAFIAFKCEHEKKGYATAKAFVQLSRITSSVFMVAKANFGSSASIPRSGRATRLPTDFKVYHESLKNATTHRHNRAIPPDAAKGHEDHHGLSRQSRKLAKASRDRAVSIGKLSRRQRSTSGPVPMSS</sequence>
<comment type="caution">
    <text evidence="2">The sequence shown here is derived from an EMBL/GenBank/DDBJ whole genome shotgun (WGS) entry which is preliminary data.</text>
</comment>
<proteinExistence type="predicted"/>
<evidence type="ECO:0000313" key="3">
    <source>
        <dbReference type="Proteomes" id="UP001556367"/>
    </source>
</evidence>
<name>A0ABR3JPN2_9AGAR</name>
<protein>
    <submittedName>
        <fullName evidence="2">Uncharacterized protein</fullName>
    </submittedName>
</protein>
<feature type="compositionally biased region" description="Polar residues" evidence="1">
    <location>
        <begin position="370"/>
        <end position="379"/>
    </location>
</feature>
<accession>A0ABR3JPN2</accession>
<dbReference type="EMBL" id="JASNQZ010000005">
    <property type="protein sequence ID" value="KAL0957769.1"/>
    <property type="molecule type" value="Genomic_DNA"/>
</dbReference>
<evidence type="ECO:0000256" key="1">
    <source>
        <dbReference type="SAM" id="MobiDB-lite"/>
    </source>
</evidence>